<dbReference type="InterPro" id="IPR052351">
    <property type="entry name" value="Ornithine_N-alpha-AT"/>
</dbReference>
<sequence length="315" mass="35890">MHVQVSDRDDTGFAGELGSHSLLTRFRDLEIHHLHGTTSPNCMKEIGRIREQEFRREGGGSGKSEDIDSFDTGEHCYQLIAYDPQWREIVSCYRYIHHGMISPGLLKGSTPAGRLFRFSPRFMDGYSRGTVELGRSVVNRKARRRVMGLFAVWSGLGALINEIPGLKWFFGKLTVYPRVPQELRKRLFGFWSRYYPGDRSIICPVKEHAVDEDAEYFRDYPETISSDEAFQRFSREMTEAGHPVPPLMKSYLGVSREIESFGTAENGHFGSVFETAILLPVESILPSARGRFIDGYSSENDLLTQLYGNKEQLKT</sequence>
<gene>
    <name evidence="6" type="ORF">L21SP2_2228</name>
</gene>
<dbReference type="OrthoDB" id="1113830at2"/>
<dbReference type="GO" id="GO:0016746">
    <property type="term" value="F:acyltransferase activity"/>
    <property type="evidence" value="ECO:0007669"/>
    <property type="project" value="UniProtKB-KW"/>
</dbReference>
<keyword evidence="2" id="KW-0444">Lipid biosynthesis</keyword>
<protein>
    <submittedName>
        <fullName evidence="6">Putative hemolysin</fullName>
    </submittedName>
</protein>
<evidence type="ECO:0000256" key="2">
    <source>
        <dbReference type="ARBA" id="ARBA00022516"/>
    </source>
</evidence>
<dbReference type="AlphaFoldDB" id="V5WK84"/>
<keyword evidence="7" id="KW-1185">Reference proteome</keyword>
<dbReference type="SUPFAM" id="SSF55729">
    <property type="entry name" value="Acyl-CoA N-acyltransferases (Nat)"/>
    <property type="match status" value="1"/>
</dbReference>
<evidence type="ECO:0000256" key="3">
    <source>
        <dbReference type="ARBA" id="ARBA00022679"/>
    </source>
</evidence>
<evidence type="ECO:0000313" key="7">
    <source>
        <dbReference type="Proteomes" id="UP000018680"/>
    </source>
</evidence>
<dbReference type="eggNOG" id="COG3176">
    <property type="taxonomic scope" value="Bacteria"/>
</dbReference>
<comment type="pathway">
    <text evidence="1">Lipid metabolism.</text>
</comment>
<evidence type="ECO:0000313" key="6">
    <source>
        <dbReference type="EMBL" id="AHC15591.1"/>
    </source>
</evidence>
<organism evidence="6 7">
    <name type="scientific">Salinispira pacifica</name>
    <dbReference type="NCBI Taxonomy" id="1307761"/>
    <lineage>
        <taxon>Bacteria</taxon>
        <taxon>Pseudomonadati</taxon>
        <taxon>Spirochaetota</taxon>
        <taxon>Spirochaetia</taxon>
        <taxon>Spirochaetales</taxon>
        <taxon>Spirochaetaceae</taxon>
        <taxon>Salinispira</taxon>
    </lineage>
</organism>
<dbReference type="EMBL" id="CP006939">
    <property type="protein sequence ID" value="AHC15591.1"/>
    <property type="molecule type" value="Genomic_DNA"/>
</dbReference>
<dbReference type="RefSeq" id="WP_024268495.1">
    <property type="nucleotide sequence ID" value="NC_023035.1"/>
</dbReference>
<dbReference type="GO" id="GO:0006629">
    <property type="term" value="P:lipid metabolic process"/>
    <property type="evidence" value="ECO:0007669"/>
    <property type="project" value="UniProtKB-KW"/>
</dbReference>
<dbReference type="Pfam" id="PF13444">
    <property type="entry name" value="Acetyltransf_5"/>
    <property type="match status" value="1"/>
</dbReference>
<dbReference type="Proteomes" id="UP000018680">
    <property type="component" value="Chromosome"/>
</dbReference>
<dbReference type="PANTHER" id="PTHR37323">
    <property type="entry name" value="GCN5-RELATED N-ACETYLTRANSFERASE"/>
    <property type="match status" value="1"/>
</dbReference>
<evidence type="ECO:0000256" key="4">
    <source>
        <dbReference type="ARBA" id="ARBA00023098"/>
    </source>
</evidence>
<dbReference type="KEGG" id="slr:L21SP2_2228"/>
<reference evidence="6 7" key="1">
    <citation type="journal article" date="2015" name="Stand. Genomic Sci.">
        <title>Complete genome sequence and description of Salinispira pacifica gen. nov., sp. nov., a novel spirochaete isolated form a hypersaline microbial mat.</title>
        <authorList>
            <person name="Ben Hania W."/>
            <person name="Joseph M."/>
            <person name="Schumann P."/>
            <person name="Bunk B."/>
            <person name="Fiebig A."/>
            <person name="Sproer C."/>
            <person name="Klenk H.P."/>
            <person name="Fardeau M.L."/>
            <person name="Spring S."/>
        </authorList>
    </citation>
    <scope>NUCLEOTIDE SEQUENCE [LARGE SCALE GENOMIC DNA]</scope>
    <source>
        <strain evidence="6 7">L21-RPul-D2</strain>
    </source>
</reference>
<keyword evidence="5" id="KW-0012">Acyltransferase</keyword>
<keyword evidence="3" id="KW-0808">Transferase</keyword>
<dbReference type="InterPro" id="IPR016181">
    <property type="entry name" value="Acyl_CoA_acyltransferase"/>
</dbReference>
<keyword evidence="4" id="KW-0443">Lipid metabolism</keyword>
<evidence type="ECO:0000256" key="5">
    <source>
        <dbReference type="ARBA" id="ARBA00023315"/>
    </source>
</evidence>
<dbReference type="STRING" id="1307761.L21SP2_2228"/>
<name>V5WK84_9SPIO</name>
<proteinExistence type="predicted"/>
<dbReference type="HOGENOM" id="CLU_033329_0_0_12"/>
<accession>V5WK84</accession>
<evidence type="ECO:0000256" key="1">
    <source>
        <dbReference type="ARBA" id="ARBA00005189"/>
    </source>
</evidence>
<dbReference type="PANTHER" id="PTHR37323:SF1">
    <property type="entry name" value="L-ORNITHINE N(ALPHA)-ACYLTRANSFERASE"/>
    <property type="match status" value="1"/>
</dbReference>